<dbReference type="AlphaFoldDB" id="A0A6A6RD68"/>
<keyword evidence="11" id="KW-1185">Reference proteome</keyword>
<dbReference type="GO" id="GO:0000159">
    <property type="term" value="C:protein phosphatase type 2A complex"/>
    <property type="evidence" value="ECO:0007669"/>
    <property type="project" value="TreeGrafter"/>
</dbReference>
<keyword evidence="6 8" id="KW-0413">Isomerase</keyword>
<comment type="subcellular location">
    <subcellularLocation>
        <location evidence="2 8">Cytoplasm</location>
    </subcellularLocation>
</comment>
<dbReference type="OrthoDB" id="16120at2759"/>
<comment type="function">
    <text evidence="7">PPIases accelerate the folding of proteins. It catalyzes the cis-trans isomerization of proline imidic peptide bonds in oligopeptides. Acts as a regulatory subunit for PP2A-like phosphatases modulating their activity or substrate specificity, probably by inducing a conformational change in the catalytic subunit, a direct target of the PPIase. Can reactivate inactive phosphatase PP2A-phosphatase methylesterase complexes (PP2Ai) in presence of ATP and Mg(2+) by dissociating the inactive form from the complex.</text>
</comment>
<feature type="region of interest" description="Disordered" evidence="9">
    <location>
        <begin position="1"/>
        <end position="52"/>
    </location>
</feature>
<dbReference type="PANTHER" id="PTHR10012">
    <property type="entry name" value="SERINE/THREONINE-PROTEIN PHOSPHATASE 2A REGULATORY SUBUNIT B"/>
    <property type="match status" value="1"/>
</dbReference>
<evidence type="ECO:0000313" key="10">
    <source>
        <dbReference type="EMBL" id="KAF2502414.1"/>
    </source>
</evidence>
<dbReference type="CDD" id="cd04087">
    <property type="entry name" value="PTPA"/>
    <property type="match status" value="1"/>
</dbReference>
<evidence type="ECO:0000256" key="4">
    <source>
        <dbReference type="ARBA" id="ARBA00022490"/>
    </source>
</evidence>
<evidence type="ECO:0000313" key="11">
    <source>
        <dbReference type="Proteomes" id="UP000799750"/>
    </source>
</evidence>
<accession>A0A6A6RD68</accession>
<dbReference type="InterPro" id="IPR004327">
    <property type="entry name" value="Phstyr_phstse_ac"/>
</dbReference>
<dbReference type="GO" id="GO:0007052">
    <property type="term" value="P:mitotic spindle organization"/>
    <property type="evidence" value="ECO:0007669"/>
    <property type="project" value="TreeGrafter"/>
</dbReference>
<gene>
    <name evidence="10" type="ORF">BU16DRAFT_521142</name>
</gene>
<name>A0A6A6RD68_9PEZI</name>
<proteinExistence type="inferred from homology"/>
<dbReference type="Gene3D" id="1.20.120.1150">
    <property type="match status" value="1"/>
</dbReference>
<evidence type="ECO:0000256" key="7">
    <source>
        <dbReference type="ARBA" id="ARBA00025287"/>
    </source>
</evidence>
<evidence type="ECO:0000256" key="9">
    <source>
        <dbReference type="SAM" id="MobiDB-lite"/>
    </source>
</evidence>
<dbReference type="GO" id="GO:0008160">
    <property type="term" value="F:protein tyrosine phosphatase activator activity"/>
    <property type="evidence" value="ECO:0007669"/>
    <property type="project" value="TreeGrafter"/>
</dbReference>
<evidence type="ECO:0000256" key="3">
    <source>
        <dbReference type="ARBA" id="ARBA00011019"/>
    </source>
</evidence>
<feature type="compositionally biased region" description="Pro residues" evidence="9">
    <location>
        <begin position="36"/>
        <end position="50"/>
    </location>
</feature>
<comment type="similarity">
    <text evidence="3 8">Belongs to the PTPA-type PPIase family.</text>
</comment>
<keyword evidence="4 8" id="KW-0963">Cytoplasm</keyword>
<organism evidence="10 11">
    <name type="scientific">Lophium mytilinum</name>
    <dbReference type="NCBI Taxonomy" id="390894"/>
    <lineage>
        <taxon>Eukaryota</taxon>
        <taxon>Fungi</taxon>
        <taxon>Dikarya</taxon>
        <taxon>Ascomycota</taxon>
        <taxon>Pezizomycotina</taxon>
        <taxon>Dothideomycetes</taxon>
        <taxon>Pleosporomycetidae</taxon>
        <taxon>Mytilinidiales</taxon>
        <taxon>Mytilinidiaceae</taxon>
        <taxon>Lophium</taxon>
    </lineage>
</organism>
<keyword evidence="5 8" id="KW-0697">Rotamase</keyword>
<dbReference type="PANTHER" id="PTHR10012:SF5">
    <property type="entry name" value="SERINE_THREONINE-PROTEIN PHOSPHATASE 2A ACTIVATOR 2"/>
    <property type="match status" value="1"/>
</dbReference>
<sequence length="426" mass="47253">MALLDPPSVSSHPPDLSAKLPRLIPRSKPKAQPEQTSPPPTAPPLPPPPSLENWQYIRPSRRILSPQDHEIFLASPTYTLLLSFIFSLADCVRDTPVSAVDQTNLPSSITSVLHVLDLAEGVLQNCPPEDAGGSRFGNKAFRVFLDEVEAAQPLWHQSLGLSDDTAINEVSVYLSNSFGNRTRIDYGSGHELNFFLWLLCLNRLGHLPPATFPAVVLVVFPRYLRLMRAVQSTYYLEPAGSHGVWGLDDYQFLPFLFGSSQLLHHPYIRPKSIHQAIILEENSKDYIYLDQVAFVNSVKTVEGLRWHSPMLDDISAAKNWEKVEGGMRKMLVAEVLKKLPVMQHFLFGSLVPAVEGMSTEDDYGVPSEEEEAEGGEVVVMKDGMRHVHSPSSWGDCCGIKVPSSVGAAQEMRKRLGVGGLRRVPFD</sequence>
<dbReference type="InterPro" id="IPR037218">
    <property type="entry name" value="PTPA_sf"/>
</dbReference>
<dbReference type="Pfam" id="PF03095">
    <property type="entry name" value="PTPA"/>
    <property type="match status" value="1"/>
</dbReference>
<evidence type="ECO:0000256" key="1">
    <source>
        <dbReference type="ARBA" id="ARBA00000971"/>
    </source>
</evidence>
<comment type="catalytic activity">
    <reaction evidence="1 8">
        <text>[protein]-peptidylproline (omega=180) = [protein]-peptidylproline (omega=0)</text>
        <dbReference type="Rhea" id="RHEA:16237"/>
        <dbReference type="Rhea" id="RHEA-COMP:10747"/>
        <dbReference type="Rhea" id="RHEA-COMP:10748"/>
        <dbReference type="ChEBI" id="CHEBI:83833"/>
        <dbReference type="ChEBI" id="CHEBI:83834"/>
        <dbReference type="EC" id="5.2.1.8"/>
    </reaction>
</comment>
<dbReference type="PIRSF" id="PIRSF016325">
    <property type="entry name" value="Phstyr_phstse_ac"/>
    <property type="match status" value="1"/>
</dbReference>
<evidence type="ECO:0000256" key="8">
    <source>
        <dbReference type="RuleBase" id="RU361210"/>
    </source>
</evidence>
<dbReference type="SUPFAM" id="SSF140984">
    <property type="entry name" value="PTPA-like"/>
    <property type="match status" value="1"/>
</dbReference>
<evidence type="ECO:0000256" key="2">
    <source>
        <dbReference type="ARBA" id="ARBA00004496"/>
    </source>
</evidence>
<evidence type="ECO:0000256" key="5">
    <source>
        <dbReference type="ARBA" id="ARBA00023110"/>
    </source>
</evidence>
<dbReference type="GO" id="GO:0003755">
    <property type="term" value="F:peptidyl-prolyl cis-trans isomerase activity"/>
    <property type="evidence" value="ECO:0007669"/>
    <property type="project" value="UniProtKB-KW"/>
</dbReference>
<dbReference type="GO" id="GO:0005634">
    <property type="term" value="C:nucleus"/>
    <property type="evidence" value="ECO:0007669"/>
    <property type="project" value="TreeGrafter"/>
</dbReference>
<dbReference type="EMBL" id="MU004181">
    <property type="protein sequence ID" value="KAF2502414.1"/>
    <property type="molecule type" value="Genomic_DNA"/>
</dbReference>
<dbReference type="GO" id="GO:0005737">
    <property type="term" value="C:cytoplasm"/>
    <property type="evidence" value="ECO:0007669"/>
    <property type="project" value="UniProtKB-SubCell"/>
</dbReference>
<reference evidence="10" key="1">
    <citation type="journal article" date="2020" name="Stud. Mycol.">
        <title>101 Dothideomycetes genomes: a test case for predicting lifestyles and emergence of pathogens.</title>
        <authorList>
            <person name="Haridas S."/>
            <person name="Albert R."/>
            <person name="Binder M."/>
            <person name="Bloem J."/>
            <person name="Labutti K."/>
            <person name="Salamov A."/>
            <person name="Andreopoulos B."/>
            <person name="Baker S."/>
            <person name="Barry K."/>
            <person name="Bills G."/>
            <person name="Bluhm B."/>
            <person name="Cannon C."/>
            <person name="Castanera R."/>
            <person name="Culley D."/>
            <person name="Daum C."/>
            <person name="Ezra D."/>
            <person name="Gonzalez J."/>
            <person name="Henrissat B."/>
            <person name="Kuo A."/>
            <person name="Liang C."/>
            <person name="Lipzen A."/>
            <person name="Lutzoni F."/>
            <person name="Magnuson J."/>
            <person name="Mondo S."/>
            <person name="Nolan M."/>
            <person name="Ohm R."/>
            <person name="Pangilinan J."/>
            <person name="Park H.-J."/>
            <person name="Ramirez L."/>
            <person name="Alfaro M."/>
            <person name="Sun H."/>
            <person name="Tritt A."/>
            <person name="Yoshinaga Y."/>
            <person name="Zwiers L.-H."/>
            <person name="Turgeon B."/>
            <person name="Goodwin S."/>
            <person name="Spatafora J."/>
            <person name="Crous P."/>
            <person name="Grigoriev I."/>
        </authorList>
    </citation>
    <scope>NUCLEOTIDE SEQUENCE</scope>
    <source>
        <strain evidence="10">CBS 269.34</strain>
    </source>
</reference>
<evidence type="ECO:0000256" key="6">
    <source>
        <dbReference type="ARBA" id="ARBA00023235"/>
    </source>
</evidence>
<dbReference type="FunFam" id="1.20.120.1150:FF:000002">
    <property type="entry name" value="Serine/threonine-protein phosphatase 2A activator"/>
    <property type="match status" value="1"/>
</dbReference>
<dbReference type="InterPro" id="IPR043170">
    <property type="entry name" value="PTPA_C_lid"/>
</dbReference>
<dbReference type="EC" id="5.2.1.8" evidence="8"/>
<protein>
    <recommendedName>
        <fullName evidence="8">Serine/threonine-protein phosphatase 2A activator</fullName>
        <ecNumber evidence="8">5.2.1.8</ecNumber>
    </recommendedName>
    <alternativeName>
        <fullName evidence="8">Phosphotyrosyl phosphatase activator</fullName>
    </alternativeName>
</protein>
<dbReference type="Proteomes" id="UP000799750">
    <property type="component" value="Unassembled WGS sequence"/>
</dbReference>